<evidence type="ECO:0008006" key="4">
    <source>
        <dbReference type="Google" id="ProtNLM"/>
    </source>
</evidence>
<evidence type="ECO:0000256" key="1">
    <source>
        <dbReference type="SAM" id="Phobius"/>
    </source>
</evidence>
<dbReference type="Proteomes" id="UP000034048">
    <property type="component" value="Unassembled WGS sequence"/>
</dbReference>
<feature type="transmembrane region" description="Helical" evidence="1">
    <location>
        <begin position="7"/>
        <end position="28"/>
    </location>
</feature>
<protein>
    <recommendedName>
        <fullName evidence="4">DUF4044 domain-containing protein</fullName>
    </recommendedName>
</protein>
<name>A0A0G0QVD0_9BACT</name>
<keyword evidence="1" id="KW-0472">Membrane</keyword>
<keyword evidence="1" id="KW-0812">Transmembrane</keyword>
<evidence type="ECO:0000313" key="3">
    <source>
        <dbReference type="Proteomes" id="UP000034048"/>
    </source>
</evidence>
<reference evidence="2 3" key="1">
    <citation type="journal article" date="2015" name="Nature">
        <title>rRNA introns, odd ribosomes, and small enigmatic genomes across a large radiation of phyla.</title>
        <authorList>
            <person name="Brown C.T."/>
            <person name="Hug L.A."/>
            <person name="Thomas B.C."/>
            <person name="Sharon I."/>
            <person name="Castelle C.J."/>
            <person name="Singh A."/>
            <person name="Wilkins M.J."/>
            <person name="Williams K.H."/>
            <person name="Banfield J.F."/>
        </authorList>
    </citation>
    <scope>NUCLEOTIDE SEQUENCE [LARGE SCALE GENOMIC DNA]</scope>
</reference>
<gene>
    <name evidence="2" type="ORF">UT42_C0031G0004</name>
</gene>
<evidence type="ECO:0000313" key="2">
    <source>
        <dbReference type="EMBL" id="KKR14305.1"/>
    </source>
</evidence>
<proteinExistence type="predicted"/>
<dbReference type="EMBL" id="LBWS01000031">
    <property type="protein sequence ID" value="KKR14305.1"/>
    <property type="molecule type" value="Genomic_DNA"/>
</dbReference>
<dbReference type="AlphaFoldDB" id="A0A0G0QVD0"/>
<keyword evidence="1" id="KW-1133">Transmembrane helix</keyword>
<organism evidence="2 3">
    <name type="scientific">Candidatus Falkowbacteria bacterium GW2011_GWA2_39_24</name>
    <dbReference type="NCBI Taxonomy" id="1618634"/>
    <lineage>
        <taxon>Bacteria</taxon>
        <taxon>Candidatus Falkowiibacteriota</taxon>
    </lineage>
</organism>
<accession>A0A0G0QVD0</accession>
<sequence length="34" mass="3747">MWQKQGVVKIIFFIIAVAVAISLIGLFLSEIGQL</sequence>
<comment type="caution">
    <text evidence="2">The sequence shown here is derived from an EMBL/GenBank/DDBJ whole genome shotgun (WGS) entry which is preliminary data.</text>
</comment>